<dbReference type="InterPro" id="IPR013632">
    <property type="entry name" value="Rad51_C"/>
</dbReference>
<evidence type="ECO:0000259" key="1">
    <source>
        <dbReference type="PROSITE" id="PS50162"/>
    </source>
</evidence>
<reference evidence="2" key="1">
    <citation type="submission" date="2006-10" db="EMBL/GenBank/DDBJ databases">
        <authorList>
            <person name="Amadeo P."/>
            <person name="Zhao Q."/>
            <person name="Wortman J."/>
            <person name="Fraser-Liggett C."/>
            <person name="Carlton J."/>
        </authorList>
    </citation>
    <scope>NUCLEOTIDE SEQUENCE</scope>
    <source>
        <strain evidence="2">G3</strain>
    </source>
</reference>
<dbReference type="OrthoDB" id="1861185at2759"/>
<evidence type="ECO:0000313" key="3">
    <source>
        <dbReference type="Proteomes" id="UP000001542"/>
    </source>
</evidence>
<dbReference type="GO" id="GO:0005524">
    <property type="term" value="F:ATP binding"/>
    <property type="evidence" value="ECO:0007669"/>
    <property type="project" value="InterPro"/>
</dbReference>
<accession>A2G1B8</accession>
<dbReference type="Proteomes" id="UP000001542">
    <property type="component" value="Unassembled WGS sequence"/>
</dbReference>
<dbReference type="SMR" id="A2G1B8"/>
<dbReference type="FunFam" id="3.40.50.300:FF:004262">
    <property type="entry name" value="AGAP013180-PA"/>
    <property type="match status" value="1"/>
</dbReference>
<dbReference type="InterPro" id="IPR027417">
    <property type="entry name" value="P-loop_NTPase"/>
</dbReference>
<dbReference type="AlphaFoldDB" id="A2G1B8"/>
<dbReference type="Gene3D" id="3.40.50.300">
    <property type="entry name" value="P-loop containing nucleotide triphosphate hydrolases"/>
    <property type="match status" value="1"/>
</dbReference>
<dbReference type="InParanoid" id="A2G1B8"/>
<dbReference type="GO" id="GO:0045003">
    <property type="term" value="P:double-strand break repair via synthesis-dependent strand annealing"/>
    <property type="evidence" value="ECO:0000318"/>
    <property type="project" value="GO_Central"/>
</dbReference>
<dbReference type="PANTHER" id="PTHR46487">
    <property type="entry name" value="DNA REPAIR PROTEIN XRCC3"/>
    <property type="match status" value="1"/>
</dbReference>
<reference evidence="2" key="2">
    <citation type="journal article" date="2007" name="Science">
        <title>Draft genome sequence of the sexually transmitted pathogen Trichomonas vaginalis.</title>
        <authorList>
            <person name="Carlton J.M."/>
            <person name="Hirt R.P."/>
            <person name="Silva J.C."/>
            <person name="Delcher A.L."/>
            <person name="Schatz M."/>
            <person name="Zhao Q."/>
            <person name="Wortman J.R."/>
            <person name="Bidwell S.L."/>
            <person name="Alsmark U.C.M."/>
            <person name="Besteiro S."/>
            <person name="Sicheritz-Ponten T."/>
            <person name="Noel C.J."/>
            <person name="Dacks J.B."/>
            <person name="Foster P.G."/>
            <person name="Simillion C."/>
            <person name="Van de Peer Y."/>
            <person name="Miranda-Saavedra D."/>
            <person name="Barton G.J."/>
            <person name="Westrop G.D."/>
            <person name="Mueller S."/>
            <person name="Dessi D."/>
            <person name="Fiori P.L."/>
            <person name="Ren Q."/>
            <person name="Paulsen I."/>
            <person name="Zhang H."/>
            <person name="Bastida-Corcuera F.D."/>
            <person name="Simoes-Barbosa A."/>
            <person name="Brown M.T."/>
            <person name="Hayes R.D."/>
            <person name="Mukherjee M."/>
            <person name="Okumura C.Y."/>
            <person name="Schneider R."/>
            <person name="Smith A.J."/>
            <person name="Vanacova S."/>
            <person name="Villalvazo M."/>
            <person name="Haas B.J."/>
            <person name="Pertea M."/>
            <person name="Feldblyum T.V."/>
            <person name="Utterback T.R."/>
            <person name="Shu C.L."/>
            <person name="Osoegawa K."/>
            <person name="de Jong P.J."/>
            <person name="Hrdy I."/>
            <person name="Horvathova L."/>
            <person name="Zubacova Z."/>
            <person name="Dolezal P."/>
            <person name="Malik S.B."/>
            <person name="Logsdon J.M. Jr."/>
            <person name="Henze K."/>
            <person name="Gupta A."/>
            <person name="Wang C.C."/>
            <person name="Dunne R.L."/>
            <person name="Upcroft J.A."/>
            <person name="Upcroft P."/>
            <person name="White O."/>
            <person name="Salzberg S.L."/>
            <person name="Tang P."/>
            <person name="Chiu C.-H."/>
            <person name="Lee Y.-S."/>
            <person name="Embley T.M."/>
            <person name="Coombs G.H."/>
            <person name="Mottram J.C."/>
            <person name="Tachezy J."/>
            <person name="Fraser-Liggett C.M."/>
            <person name="Johnson P.J."/>
        </authorList>
    </citation>
    <scope>NUCLEOTIDE SEQUENCE [LARGE SCALE GENOMIC DNA]</scope>
    <source>
        <strain evidence="2">G3</strain>
    </source>
</reference>
<dbReference type="SMART" id="SM00382">
    <property type="entry name" value="AAA"/>
    <property type="match status" value="1"/>
</dbReference>
<proteinExistence type="predicted"/>
<keyword evidence="3" id="KW-1185">Reference proteome</keyword>
<dbReference type="PROSITE" id="PS50162">
    <property type="entry name" value="RECA_2"/>
    <property type="match status" value="1"/>
</dbReference>
<dbReference type="SUPFAM" id="SSF52540">
    <property type="entry name" value="P-loop containing nucleoside triphosphate hydrolases"/>
    <property type="match status" value="1"/>
</dbReference>
<dbReference type="GO" id="GO:0005657">
    <property type="term" value="C:replication fork"/>
    <property type="evidence" value="ECO:0000318"/>
    <property type="project" value="GO_Central"/>
</dbReference>
<dbReference type="KEGG" id="tva:4746717"/>
<evidence type="ECO:0000313" key="2">
    <source>
        <dbReference type="EMBL" id="EAX89051.1"/>
    </source>
</evidence>
<dbReference type="Pfam" id="PF08423">
    <property type="entry name" value="Rad51"/>
    <property type="match status" value="1"/>
</dbReference>
<sequence length="328" mass="36484">MEVDNEARKVLLDNGIRSQFLDLFASAGFLTREKLTATPPMTISFQTHVPLNICNDAADILAKAIAPEVKIVEEEDIGVLFHDDILDNLIKIPKNGIIEFTGPAGCGKSNIIYHLLINQIISDPERRVVLISTEGHVPTQRLHKIAEMRGLDPEEVLSMILIKEATEVVEFNQIINVTLPQLFSTCVPPPSIVAIDSIAALFRSEFDMNAAKQRAQMLFDMSTILKWISASYNCLIFTTNQVTANMGPFTTQEWVPSLGLAWSNCVNMRVRVTKSSMKRDIQEEVPTAYGRNSESKTVTLRTMYVEISPRAQDVKATFYISDSGVHGA</sequence>
<dbReference type="STRING" id="5722.A2G1B8"/>
<dbReference type="GO" id="GO:0003677">
    <property type="term" value="F:DNA binding"/>
    <property type="evidence" value="ECO:0007669"/>
    <property type="project" value="InterPro"/>
</dbReference>
<dbReference type="PANTHER" id="PTHR46487:SF1">
    <property type="entry name" value="DNA REPAIR PROTEIN XRCC3"/>
    <property type="match status" value="1"/>
</dbReference>
<dbReference type="RefSeq" id="XP_001301981.1">
    <property type="nucleotide sequence ID" value="XM_001301980.1"/>
</dbReference>
<feature type="domain" description="RecA family profile 1" evidence="1">
    <location>
        <begin position="75"/>
        <end position="242"/>
    </location>
</feature>
<dbReference type="EMBL" id="DS114239">
    <property type="protein sequence ID" value="EAX89051.1"/>
    <property type="molecule type" value="Genomic_DNA"/>
</dbReference>
<dbReference type="GO" id="GO:0000722">
    <property type="term" value="P:telomere maintenance via recombination"/>
    <property type="evidence" value="ECO:0000318"/>
    <property type="project" value="GO_Central"/>
</dbReference>
<dbReference type="OMA" id="WANQVTV"/>
<dbReference type="GO" id="GO:0140664">
    <property type="term" value="F:ATP-dependent DNA damage sensor activity"/>
    <property type="evidence" value="ECO:0007669"/>
    <property type="project" value="InterPro"/>
</dbReference>
<dbReference type="eggNOG" id="KOG1564">
    <property type="taxonomic scope" value="Eukaryota"/>
</dbReference>
<organism evidence="2 3">
    <name type="scientific">Trichomonas vaginalis (strain ATCC PRA-98 / G3)</name>
    <dbReference type="NCBI Taxonomy" id="412133"/>
    <lineage>
        <taxon>Eukaryota</taxon>
        <taxon>Metamonada</taxon>
        <taxon>Parabasalia</taxon>
        <taxon>Trichomonadida</taxon>
        <taxon>Trichomonadidae</taxon>
        <taxon>Trichomonas</taxon>
    </lineage>
</organism>
<dbReference type="VEuPathDB" id="TrichDB:TVAG_144570"/>
<dbReference type="GO" id="GO:0071140">
    <property type="term" value="P:resolution of mitotic recombination intermediates"/>
    <property type="evidence" value="ECO:0000318"/>
    <property type="project" value="GO_Central"/>
</dbReference>
<dbReference type="GO" id="GO:0090656">
    <property type="term" value="P:t-circle formation"/>
    <property type="evidence" value="ECO:0000318"/>
    <property type="project" value="GO_Central"/>
</dbReference>
<name>A2G1B8_TRIV3</name>
<gene>
    <name evidence="2" type="ORF">TVAG_144570</name>
</gene>
<dbReference type="InterPro" id="IPR003593">
    <property type="entry name" value="AAA+_ATPase"/>
</dbReference>
<protein>
    <recommendedName>
        <fullName evidence="1">RecA family profile 1 domain-containing protein</fullName>
    </recommendedName>
</protein>
<dbReference type="VEuPathDB" id="TrichDB:TVAGG3_0152010"/>
<dbReference type="GO" id="GO:0033065">
    <property type="term" value="C:Rad51C-XRCC3 complex"/>
    <property type="evidence" value="ECO:0000318"/>
    <property type="project" value="GO_Central"/>
</dbReference>
<dbReference type="InterPro" id="IPR020588">
    <property type="entry name" value="RecA_ATP-bd"/>
</dbReference>